<evidence type="ECO:0000313" key="3">
    <source>
        <dbReference type="Proteomes" id="UP000054337"/>
    </source>
</evidence>
<gene>
    <name evidence="2" type="ORF">COCVIDRAFT_17194</name>
</gene>
<evidence type="ECO:0000313" key="2">
    <source>
        <dbReference type="EMBL" id="EUN25630.1"/>
    </source>
</evidence>
<dbReference type="OrthoDB" id="3670241at2759"/>
<accession>W7EIJ9</accession>
<organism evidence="2 3">
    <name type="scientific">Bipolaris victoriae (strain FI3)</name>
    <name type="common">Victoria blight of oats agent</name>
    <name type="synonym">Cochliobolus victoriae</name>
    <dbReference type="NCBI Taxonomy" id="930091"/>
    <lineage>
        <taxon>Eukaryota</taxon>
        <taxon>Fungi</taxon>
        <taxon>Dikarya</taxon>
        <taxon>Ascomycota</taxon>
        <taxon>Pezizomycotina</taxon>
        <taxon>Dothideomycetes</taxon>
        <taxon>Pleosporomycetidae</taxon>
        <taxon>Pleosporales</taxon>
        <taxon>Pleosporineae</taxon>
        <taxon>Pleosporaceae</taxon>
        <taxon>Bipolaris</taxon>
    </lineage>
</organism>
<reference evidence="2 3" key="1">
    <citation type="journal article" date="2013" name="PLoS Genet.">
        <title>Comparative genome structure, secondary metabolite, and effector coding capacity across Cochliobolus pathogens.</title>
        <authorList>
            <person name="Condon B.J."/>
            <person name="Leng Y."/>
            <person name="Wu D."/>
            <person name="Bushley K.E."/>
            <person name="Ohm R.A."/>
            <person name="Otillar R."/>
            <person name="Martin J."/>
            <person name="Schackwitz W."/>
            <person name="Grimwood J."/>
            <person name="MohdZainudin N."/>
            <person name="Xue C."/>
            <person name="Wang R."/>
            <person name="Manning V.A."/>
            <person name="Dhillon B."/>
            <person name="Tu Z.J."/>
            <person name="Steffenson B.J."/>
            <person name="Salamov A."/>
            <person name="Sun H."/>
            <person name="Lowry S."/>
            <person name="LaButti K."/>
            <person name="Han J."/>
            <person name="Copeland A."/>
            <person name="Lindquist E."/>
            <person name="Barry K."/>
            <person name="Schmutz J."/>
            <person name="Baker S.E."/>
            <person name="Ciuffetti L.M."/>
            <person name="Grigoriev I.V."/>
            <person name="Zhong S."/>
            <person name="Turgeon B.G."/>
        </authorList>
    </citation>
    <scope>NUCLEOTIDE SEQUENCE [LARGE SCALE GENOMIC DNA]</scope>
    <source>
        <strain evidence="2 3">FI3</strain>
    </source>
</reference>
<keyword evidence="3" id="KW-1185">Reference proteome</keyword>
<protein>
    <submittedName>
        <fullName evidence="2">Uncharacterized protein</fullName>
    </submittedName>
</protein>
<feature type="region of interest" description="Disordered" evidence="1">
    <location>
        <begin position="195"/>
        <end position="254"/>
    </location>
</feature>
<name>W7EIJ9_BIPV3</name>
<dbReference type="AlphaFoldDB" id="W7EIJ9"/>
<dbReference type="RefSeq" id="XP_014555181.1">
    <property type="nucleotide sequence ID" value="XM_014699695.1"/>
</dbReference>
<dbReference type="Proteomes" id="UP000054337">
    <property type="component" value="Unassembled WGS sequence"/>
</dbReference>
<sequence length="294" mass="32509">MLSIQPRCLQAITLYGVVWYFRNTSRSQDVALAISNGLNLSEEIASGVLERAERLAATRGARILITNLSKSFVMTSGIASGAIRNFFYAQEVMWMQMDLLPCYIKLRFFGPGYDQLLSDEGLQATPSISNEELASTANTSDSTAFTLEQIANFSTMTVTQKSRNTTNSPVMTSVADQTLAQNYSLVGPEATTMEGATQNEHQKGTEHTSRLATDPSICKNGNGGVDCDDEKTVSQKSQKVGKRDERSVQHCPGVTSDGNKCSRWRFMIAERSTETWFCSQAHRKQWDEGEIIAR</sequence>
<evidence type="ECO:0000256" key="1">
    <source>
        <dbReference type="SAM" id="MobiDB-lite"/>
    </source>
</evidence>
<dbReference type="HOGENOM" id="CLU_946611_0_0_1"/>
<dbReference type="GeneID" id="26251960"/>
<proteinExistence type="predicted"/>
<feature type="compositionally biased region" description="Basic and acidic residues" evidence="1">
    <location>
        <begin position="200"/>
        <end position="209"/>
    </location>
</feature>
<dbReference type="EMBL" id="KI968749">
    <property type="protein sequence ID" value="EUN25630.1"/>
    <property type="molecule type" value="Genomic_DNA"/>
</dbReference>